<dbReference type="SUPFAM" id="SSF46689">
    <property type="entry name" value="Homeodomain-like"/>
    <property type="match status" value="1"/>
</dbReference>
<reference evidence="9 10" key="1">
    <citation type="journal article" date="2016" name="Sci. Rep.">
        <title>Insights into Adaptations to a Near-Obligate Nematode Endoparasitic Lifestyle from the Finished Genome of Drechmeria coniospora.</title>
        <authorList>
            <person name="Zhang L."/>
            <person name="Zhou Z."/>
            <person name="Guo Q."/>
            <person name="Fokkens L."/>
            <person name="Miskei M."/>
            <person name="Pocsi I."/>
            <person name="Zhang W."/>
            <person name="Chen M."/>
            <person name="Wang L."/>
            <person name="Sun Y."/>
            <person name="Donzelli B.G."/>
            <person name="Gibson D.M."/>
            <person name="Nelson D.R."/>
            <person name="Luo J.G."/>
            <person name="Rep M."/>
            <person name="Liu H."/>
            <person name="Yang S."/>
            <person name="Wang J."/>
            <person name="Krasnoff S.B."/>
            <person name="Xu Y."/>
            <person name="Molnar I."/>
            <person name="Lin M."/>
        </authorList>
    </citation>
    <scope>NUCLEOTIDE SEQUENCE [LARGE SCALE GENOMIC DNA]</scope>
    <source>
        <strain evidence="9 10">ARSEF 6962</strain>
    </source>
</reference>
<evidence type="ECO:0000259" key="8">
    <source>
        <dbReference type="PROSITE" id="PS50071"/>
    </source>
</evidence>
<evidence type="ECO:0000313" key="9">
    <source>
        <dbReference type="EMBL" id="KYK57643.1"/>
    </source>
</evidence>
<dbReference type="EMBL" id="LAYC01000002">
    <property type="protein sequence ID" value="KYK57643.1"/>
    <property type="molecule type" value="Genomic_DNA"/>
</dbReference>
<sequence length="238" mass="26372">MDYPTFSLSHHEPQERNFGHDLGWDTSPPLNKTDFTFGLYDHGHLDPINTIETADLGFENQNYLWPNHHFLGREPLSGPASVDGSATDITPISLDIPGMREHTLSAPPAVLGSSTTDSVGRESSVLRQSSADADATPSGGQSGTSGRSKRMRLTRQQLRFLRSEFAKQPRPTNADIDRLSKVASISGSRIRTWFQNQRSKLNALSSNDRHRVVQMWAVPDSFNNDMAMQSSDSRFSSA</sequence>
<dbReference type="PANTHER" id="PTHR24324:SF5">
    <property type="entry name" value="HEMATOPOIETICALLY-EXPRESSED HOMEOBOX PROTEIN HHEX"/>
    <property type="match status" value="1"/>
</dbReference>
<dbReference type="STRING" id="98403.A0A151GKJ6"/>
<dbReference type="CDD" id="cd00086">
    <property type="entry name" value="homeodomain"/>
    <property type="match status" value="1"/>
</dbReference>
<evidence type="ECO:0000256" key="3">
    <source>
        <dbReference type="ARBA" id="ARBA00023155"/>
    </source>
</evidence>
<evidence type="ECO:0000313" key="10">
    <source>
        <dbReference type="Proteomes" id="UP000076580"/>
    </source>
</evidence>
<comment type="subcellular location">
    <subcellularLocation>
        <location evidence="1 5 6">Nucleus</location>
    </subcellularLocation>
</comment>
<evidence type="ECO:0000256" key="4">
    <source>
        <dbReference type="ARBA" id="ARBA00023242"/>
    </source>
</evidence>
<dbReference type="InParanoid" id="A0A151GKJ6"/>
<dbReference type="InterPro" id="IPR009057">
    <property type="entry name" value="Homeodomain-like_sf"/>
</dbReference>
<dbReference type="RefSeq" id="XP_040656995.1">
    <property type="nucleotide sequence ID" value="XM_040801962.1"/>
</dbReference>
<dbReference type="PANTHER" id="PTHR24324">
    <property type="entry name" value="HOMEOBOX PROTEIN HHEX"/>
    <property type="match status" value="1"/>
</dbReference>
<feature type="region of interest" description="Disordered" evidence="7">
    <location>
        <begin position="99"/>
        <end position="151"/>
    </location>
</feature>
<dbReference type="Proteomes" id="UP000076580">
    <property type="component" value="Chromosome 02"/>
</dbReference>
<keyword evidence="10" id="KW-1185">Reference proteome</keyword>
<evidence type="ECO:0000256" key="2">
    <source>
        <dbReference type="ARBA" id="ARBA00023125"/>
    </source>
</evidence>
<feature type="region of interest" description="Disordered" evidence="7">
    <location>
        <begin position="1"/>
        <end position="22"/>
    </location>
</feature>
<dbReference type="GO" id="GO:0005634">
    <property type="term" value="C:nucleus"/>
    <property type="evidence" value="ECO:0007669"/>
    <property type="project" value="UniProtKB-SubCell"/>
</dbReference>
<dbReference type="GO" id="GO:0006357">
    <property type="term" value="P:regulation of transcription by RNA polymerase II"/>
    <property type="evidence" value="ECO:0007669"/>
    <property type="project" value="TreeGrafter"/>
</dbReference>
<evidence type="ECO:0000256" key="7">
    <source>
        <dbReference type="SAM" id="MobiDB-lite"/>
    </source>
</evidence>
<dbReference type="InterPro" id="IPR051000">
    <property type="entry name" value="Homeobox_DNA-bind_prot"/>
</dbReference>
<comment type="caution">
    <text evidence="9">The sequence shown here is derived from an EMBL/GenBank/DDBJ whole genome shotgun (WGS) entry which is preliminary data.</text>
</comment>
<keyword evidence="3 5" id="KW-0371">Homeobox</keyword>
<dbReference type="Gene3D" id="1.10.10.60">
    <property type="entry name" value="Homeodomain-like"/>
    <property type="match status" value="1"/>
</dbReference>
<organism evidence="9 10">
    <name type="scientific">Drechmeria coniospora</name>
    <name type="common">Nematophagous fungus</name>
    <name type="synonym">Meria coniospora</name>
    <dbReference type="NCBI Taxonomy" id="98403"/>
    <lineage>
        <taxon>Eukaryota</taxon>
        <taxon>Fungi</taxon>
        <taxon>Dikarya</taxon>
        <taxon>Ascomycota</taxon>
        <taxon>Pezizomycotina</taxon>
        <taxon>Sordariomycetes</taxon>
        <taxon>Hypocreomycetidae</taxon>
        <taxon>Hypocreales</taxon>
        <taxon>Ophiocordycipitaceae</taxon>
        <taxon>Drechmeria</taxon>
    </lineage>
</organism>
<proteinExistence type="predicted"/>
<dbReference type="PROSITE" id="PS50071">
    <property type="entry name" value="HOMEOBOX_2"/>
    <property type="match status" value="1"/>
</dbReference>
<feature type="compositionally biased region" description="Basic and acidic residues" evidence="7">
    <location>
        <begin position="9"/>
        <end position="22"/>
    </location>
</feature>
<evidence type="ECO:0000256" key="5">
    <source>
        <dbReference type="PROSITE-ProRule" id="PRU00108"/>
    </source>
</evidence>
<dbReference type="GeneID" id="63717298"/>
<keyword evidence="4 5" id="KW-0539">Nucleus</keyword>
<feature type="DNA-binding region" description="Homeobox" evidence="5">
    <location>
        <begin position="146"/>
        <end position="205"/>
    </location>
</feature>
<keyword evidence="2 5" id="KW-0238">DNA-binding</keyword>
<dbReference type="GO" id="GO:0000978">
    <property type="term" value="F:RNA polymerase II cis-regulatory region sequence-specific DNA binding"/>
    <property type="evidence" value="ECO:0007669"/>
    <property type="project" value="TreeGrafter"/>
</dbReference>
<dbReference type="InterPro" id="IPR001356">
    <property type="entry name" value="HD"/>
</dbReference>
<dbReference type="GO" id="GO:0030154">
    <property type="term" value="P:cell differentiation"/>
    <property type="evidence" value="ECO:0007669"/>
    <property type="project" value="TreeGrafter"/>
</dbReference>
<evidence type="ECO:0000256" key="6">
    <source>
        <dbReference type="RuleBase" id="RU000682"/>
    </source>
</evidence>
<name>A0A151GKJ6_DRECN</name>
<evidence type="ECO:0000256" key="1">
    <source>
        <dbReference type="ARBA" id="ARBA00004123"/>
    </source>
</evidence>
<dbReference type="AlphaFoldDB" id="A0A151GKJ6"/>
<accession>A0A151GKJ6</accession>
<gene>
    <name evidence="9" type="ORF">DCS_04655</name>
</gene>
<dbReference type="Pfam" id="PF00046">
    <property type="entry name" value="Homeodomain"/>
    <property type="match status" value="1"/>
</dbReference>
<protein>
    <recommendedName>
        <fullName evidence="8">Homeobox domain-containing protein</fullName>
    </recommendedName>
</protein>
<dbReference type="SMART" id="SM00389">
    <property type="entry name" value="HOX"/>
    <property type="match status" value="1"/>
</dbReference>
<feature type="domain" description="Homeobox" evidence="8">
    <location>
        <begin position="144"/>
        <end position="204"/>
    </location>
</feature>